<keyword evidence="3" id="KW-0342">GTP-binding</keyword>
<protein>
    <recommendedName>
        <fullName evidence="5">AIG1-type G domain-containing protein</fullName>
    </recommendedName>
</protein>
<keyword evidence="2" id="KW-0547">Nucleotide-binding</keyword>
<dbReference type="Pfam" id="PF04548">
    <property type="entry name" value="AIG1"/>
    <property type="match status" value="1"/>
</dbReference>
<evidence type="ECO:0000256" key="3">
    <source>
        <dbReference type="ARBA" id="ARBA00023134"/>
    </source>
</evidence>
<comment type="similarity">
    <text evidence="1">Belongs to the TRAFAC class TrmE-Era-EngA-EngB-Septin-like GTPase superfamily. AIG1/Toc34/Toc159-like paraseptin GTPase family. IAN subfamily.</text>
</comment>
<dbReference type="PANTHER" id="PTHR10903">
    <property type="entry name" value="GTPASE, IMAP FAMILY MEMBER-RELATED"/>
    <property type="match status" value="1"/>
</dbReference>
<dbReference type="EMBL" id="JBHFQA010000003">
    <property type="protein sequence ID" value="KAL2101629.1"/>
    <property type="molecule type" value="Genomic_DNA"/>
</dbReference>
<dbReference type="AlphaFoldDB" id="A0ABD1KR55"/>
<dbReference type="Gene3D" id="3.40.50.300">
    <property type="entry name" value="P-loop containing nucleotide triphosphate hydrolases"/>
    <property type="match status" value="1"/>
</dbReference>
<gene>
    <name evidence="6" type="ORF">ACEWY4_003390</name>
</gene>
<feature type="transmembrane region" description="Helical" evidence="4">
    <location>
        <begin position="296"/>
        <end position="318"/>
    </location>
</feature>
<keyword evidence="4" id="KW-1133">Transmembrane helix</keyword>
<reference evidence="6 7" key="1">
    <citation type="submission" date="2024-09" db="EMBL/GenBank/DDBJ databases">
        <title>A chromosome-level genome assembly of Gray's grenadier anchovy, Coilia grayii.</title>
        <authorList>
            <person name="Fu Z."/>
        </authorList>
    </citation>
    <scope>NUCLEOTIDE SEQUENCE [LARGE SCALE GENOMIC DNA]</scope>
    <source>
        <strain evidence="6">G4</strain>
        <tissue evidence="6">Muscle</tissue>
    </source>
</reference>
<dbReference type="InterPro" id="IPR027417">
    <property type="entry name" value="P-loop_NTPase"/>
</dbReference>
<dbReference type="InterPro" id="IPR045058">
    <property type="entry name" value="GIMA/IAN/Toc"/>
</dbReference>
<evidence type="ECO:0000313" key="6">
    <source>
        <dbReference type="EMBL" id="KAL2101629.1"/>
    </source>
</evidence>
<comment type="caution">
    <text evidence="6">The sequence shown here is derived from an EMBL/GenBank/DDBJ whole genome shotgun (WGS) entry which is preliminary data.</text>
</comment>
<dbReference type="PANTHER" id="PTHR10903:SF177">
    <property type="entry name" value="GTPASE IMAP FAMILY MEMBER 4-LIKE-RELATED"/>
    <property type="match status" value="1"/>
</dbReference>
<evidence type="ECO:0000256" key="2">
    <source>
        <dbReference type="ARBA" id="ARBA00022741"/>
    </source>
</evidence>
<dbReference type="InterPro" id="IPR006703">
    <property type="entry name" value="G_AIG1"/>
</dbReference>
<name>A0ABD1KR55_9TELE</name>
<keyword evidence="4" id="KW-0472">Membrane</keyword>
<dbReference type="Proteomes" id="UP001591681">
    <property type="component" value="Unassembled WGS sequence"/>
</dbReference>
<evidence type="ECO:0000256" key="1">
    <source>
        <dbReference type="ARBA" id="ARBA00008535"/>
    </source>
</evidence>
<dbReference type="PROSITE" id="PS51720">
    <property type="entry name" value="G_AIG1"/>
    <property type="match status" value="1"/>
</dbReference>
<evidence type="ECO:0000256" key="4">
    <source>
        <dbReference type="SAM" id="Phobius"/>
    </source>
</evidence>
<dbReference type="GO" id="GO:0005525">
    <property type="term" value="F:GTP binding"/>
    <property type="evidence" value="ECO:0007669"/>
    <property type="project" value="UniProtKB-KW"/>
</dbReference>
<feature type="transmembrane region" description="Helical" evidence="4">
    <location>
        <begin position="269"/>
        <end position="290"/>
    </location>
</feature>
<sequence length="349" mass="38598">MPRRDTCGDVALRIVVIGSSGPSQFSLTNFILGKEEFGRDVCSIAESRKNLGDLAGRRVALVNGPNLYEKDLSKAKMKEELKRATCLSSPGPHAFLLAFDLEKISPNDINTPKLVAKRFGEKSLDHAMVLLAYEGNQDARALHERVTRTDSHLRELLEQCGFRYHIFSKRGRYRGQGRELLCEMERMLASQAGRHYTSQAYQRAEDSVRKEERRLQKKRQAETERAWAALGQQYEGEELRWQIDSYNASVRAELRAEAELNNGWLRKTLAAGIGAGFVVGAAVGMVIGSVQGPGGLAAGGSMGAVMGGATGGAVQVAMKHLEERVGPHPHNFDPLFINRFFRSSRSSNH</sequence>
<keyword evidence="4" id="KW-0812">Transmembrane</keyword>
<keyword evidence="7" id="KW-1185">Reference proteome</keyword>
<organism evidence="6 7">
    <name type="scientific">Coilia grayii</name>
    <name type="common">Gray's grenadier anchovy</name>
    <dbReference type="NCBI Taxonomy" id="363190"/>
    <lineage>
        <taxon>Eukaryota</taxon>
        <taxon>Metazoa</taxon>
        <taxon>Chordata</taxon>
        <taxon>Craniata</taxon>
        <taxon>Vertebrata</taxon>
        <taxon>Euteleostomi</taxon>
        <taxon>Actinopterygii</taxon>
        <taxon>Neopterygii</taxon>
        <taxon>Teleostei</taxon>
        <taxon>Clupei</taxon>
        <taxon>Clupeiformes</taxon>
        <taxon>Clupeoidei</taxon>
        <taxon>Engraulidae</taxon>
        <taxon>Coilinae</taxon>
        <taxon>Coilia</taxon>
    </lineage>
</organism>
<evidence type="ECO:0000313" key="7">
    <source>
        <dbReference type="Proteomes" id="UP001591681"/>
    </source>
</evidence>
<accession>A0ABD1KR55</accession>
<proteinExistence type="inferred from homology"/>
<evidence type="ECO:0000259" key="5">
    <source>
        <dbReference type="PROSITE" id="PS51720"/>
    </source>
</evidence>
<feature type="domain" description="AIG1-type G" evidence="5">
    <location>
        <begin position="9"/>
        <end position="205"/>
    </location>
</feature>